<protein>
    <submittedName>
        <fullName evidence="1">Uncharacterized protein</fullName>
    </submittedName>
</protein>
<proteinExistence type="predicted"/>
<organism evidence="1 2">
    <name type="scientific">Hathewaya histolytica</name>
    <name type="common">Clostridium histolyticum</name>
    <dbReference type="NCBI Taxonomy" id="1498"/>
    <lineage>
        <taxon>Bacteria</taxon>
        <taxon>Bacillati</taxon>
        <taxon>Bacillota</taxon>
        <taxon>Clostridia</taxon>
        <taxon>Eubacteriales</taxon>
        <taxon>Clostridiaceae</taxon>
        <taxon>Hathewaya</taxon>
    </lineage>
</organism>
<gene>
    <name evidence="1" type="ORF">NCTC503_01287</name>
</gene>
<evidence type="ECO:0000313" key="1">
    <source>
        <dbReference type="EMBL" id="VTQ88747.1"/>
    </source>
</evidence>
<dbReference type="OrthoDB" id="1753160at2"/>
<dbReference type="KEGG" id="hhw:NCTC503_01287"/>
<dbReference type="Proteomes" id="UP000308489">
    <property type="component" value="Chromosome 1"/>
</dbReference>
<dbReference type="EMBL" id="LR590481">
    <property type="protein sequence ID" value="VTQ88747.1"/>
    <property type="molecule type" value="Genomic_DNA"/>
</dbReference>
<name>A0A4V6KD36_HATHI</name>
<dbReference type="RefSeq" id="WP_138209958.1">
    <property type="nucleotide sequence ID" value="NZ_CBCRUQ010000020.1"/>
</dbReference>
<sequence length="124" mass="14067">MSDGCKIETKGIEEAIGNLKRFTSKLRAALFLDAQNIAANMERWAKANAKWIDRTSDARQFLKATVQWKNSNELMIAMSHHVDYGVYLELCNEGRYAILEQAIQEFAPEFKKGWKQIVQSAGGI</sequence>
<dbReference type="AlphaFoldDB" id="A0A4V6KD36"/>
<reference evidence="1 2" key="1">
    <citation type="submission" date="2019-05" db="EMBL/GenBank/DDBJ databases">
        <authorList>
            <consortium name="Pathogen Informatics"/>
        </authorList>
    </citation>
    <scope>NUCLEOTIDE SEQUENCE [LARGE SCALE GENOMIC DNA]</scope>
    <source>
        <strain evidence="1 2">NCTC503</strain>
    </source>
</reference>
<evidence type="ECO:0000313" key="2">
    <source>
        <dbReference type="Proteomes" id="UP000308489"/>
    </source>
</evidence>
<keyword evidence="2" id="KW-1185">Reference proteome</keyword>
<accession>A0A4V6KD36</accession>